<dbReference type="AlphaFoldDB" id="A0A926EUP2"/>
<dbReference type="SMART" id="SM00853">
    <property type="entry name" value="MutL_C"/>
    <property type="match status" value="1"/>
</dbReference>
<dbReference type="InterPro" id="IPR042121">
    <property type="entry name" value="MutL_C_regsub"/>
</dbReference>
<feature type="domain" description="MutL C-terminal dimerisation" evidence="5">
    <location>
        <begin position="443"/>
        <end position="586"/>
    </location>
</feature>
<dbReference type="InterPro" id="IPR013507">
    <property type="entry name" value="DNA_mismatch_S5_2-like"/>
</dbReference>
<dbReference type="Gene3D" id="3.30.230.10">
    <property type="match status" value="1"/>
</dbReference>
<evidence type="ECO:0000256" key="2">
    <source>
        <dbReference type="ARBA" id="ARBA00022763"/>
    </source>
</evidence>
<dbReference type="GO" id="GO:0032300">
    <property type="term" value="C:mismatch repair complex"/>
    <property type="evidence" value="ECO:0007669"/>
    <property type="project" value="InterPro"/>
</dbReference>
<evidence type="ECO:0000256" key="4">
    <source>
        <dbReference type="HAMAP-Rule" id="MF_00149"/>
    </source>
</evidence>
<keyword evidence="7" id="KW-0540">Nuclease</keyword>
<dbReference type="SUPFAM" id="SSF54211">
    <property type="entry name" value="Ribosomal protein S5 domain 2-like"/>
    <property type="match status" value="1"/>
</dbReference>
<evidence type="ECO:0000256" key="3">
    <source>
        <dbReference type="ARBA" id="ARBA00023204"/>
    </source>
</evidence>
<dbReference type="PROSITE" id="PS00058">
    <property type="entry name" value="DNA_MISMATCH_REPAIR_1"/>
    <property type="match status" value="1"/>
</dbReference>
<dbReference type="GO" id="GO:0004519">
    <property type="term" value="F:endonuclease activity"/>
    <property type="evidence" value="ECO:0007669"/>
    <property type="project" value="UniProtKB-KW"/>
</dbReference>
<dbReference type="SUPFAM" id="SSF55874">
    <property type="entry name" value="ATPase domain of HSP90 chaperone/DNA topoisomerase II/histidine kinase"/>
    <property type="match status" value="1"/>
</dbReference>
<dbReference type="InterPro" id="IPR037198">
    <property type="entry name" value="MutL_C_sf"/>
</dbReference>
<dbReference type="InterPro" id="IPR014790">
    <property type="entry name" value="MutL_C"/>
</dbReference>
<dbReference type="InterPro" id="IPR042120">
    <property type="entry name" value="MutL_C_dimsub"/>
</dbReference>
<protein>
    <recommendedName>
        <fullName evidence="4">DNA mismatch repair protein MutL</fullName>
    </recommendedName>
</protein>
<dbReference type="InterPro" id="IPR020667">
    <property type="entry name" value="DNA_mismatch_repair_MutL"/>
</dbReference>
<name>A0A926EUP2_9FIRM</name>
<evidence type="ECO:0000313" key="8">
    <source>
        <dbReference type="Proteomes" id="UP000601171"/>
    </source>
</evidence>
<accession>A0A926EUP2</accession>
<dbReference type="HAMAP" id="MF_00149">
    <property type="entry name" value="DNA_mis_repair"/>
    <property type="match status" value="1"/>
</dbReference>
<keyword evidence="8" id="KW-1185">Reference proteome</keyword>
<dbReference type="Gene3D" id="3.30.565.10">
    <property type="entry name" value="Histidine kinase-like ATPase, C-terminal domain"/>
    <property type="match status" value="1"/>
</dbReference>
<organism evidence="7 8">
    <name type="scientific">Paratissierella segnis</name>
    <dbReference type="NCBI Taxonomy" id="2763679"/>
    <lineage>
        <taxon>Bacteria</taxon>
        <taxon>Bacillati</taxon>
        <taxon>Bacillota</taxon>
        <taxon>Tissierellia</taxon>
        <taxon>Tissierellales</taxon>
        <taxon>Tissierellaceae</taxon>
        <taxon>Paratissierella</taxon>
    </lineage>
</organism>
<dbReference type="RefSeq" id="WP_262430706.1">
    <property type="nucleotide sequence ID" value="NZ_JACRTG010000032.1"/>
</dbReference>
<dbReference type="SMART" id="SM01340">
    <property type="entry name" value="DNA_mis_repair"/>
    <property type="match status" value="1"/>
</dbReference>
<dbReference type="SUPFAM" id="SSF118116">
    <property type="entry name" value="DNA mismatch repair protein MutL"/>
    <property type="match status" value="1"/>
</dbReference>
<keyword evidence="7" id="KW-0255">Endonuclease</keyword>
<dbReference type="InterPro" id="IPR020568">
    <property type="entry name" value="Ribosomal_Su5_D2-typ_SF"/>
</dbReference>
<evidence type="ECO:0000313" key="7">
    <source>
        <dbReference type="EMBL" id="MBC8589241.1"/>
    </source>
</evidence>
<reference evidence="7" key="1">
    <citation type="submission" date="2020-08" db="EMBL/GenBank/DDBJ databases">
        <title>Genome public.</title>
        <authorList>
            <person name="Liu C."/>
            <person name="Sun Q."/>
        </authorList>
    </citation>
    <scope>NUCLEOTIDE SEQUENCE</scope>
    <source>
        <strain evidence="7">BX21</strain>
    </source>
</reference>
<evidence type="ECO:0000259" key="5">
    <source>
        <dbReference type="SMART" id="SM00853"/>
    </source>
</evidence>
<dbReference type="InterPro" id="IPR036890">
    <property type="entry name" value="HATPase_C_sf"/>
</dbReference>
<proteinExistence type="inferred from homology"/>
<keyword evidence="2 4" id="KW-0227">DNA damage</keyword>
<dbReference type="GO" id="GO:0140664">
    <property type="term" value="F:ATP-dependent DNA damage sensor activity"/>
    <property type="evidence" value="ECO:0007669"/>
    <property type="project" value="InterPro"/>
</dbReference>
<comment type="function">
    <text evidence="4">This protein is involved in the repair of mismatches in DNA. It is required for dam-dependent methyl-directed DNA mismatch repair. May act as a 'molecular matchmaker', a protein that promotes the formation of a stable complex between two or more DNA-binding proteins in an ATP-dependent manner without itself being part of a final effector complex.</text>
</comment>
<dbReference type="PANTHER" id="PTHR10073:SF12">
    <property type="entry name" value="DNA MISMATCH REPAIR PROTEIN MLH1"/>
    <property type="match status" value="1"/>
</dbReference>
<dbReference type="Pfam" id="PF01119">
    <property type="entry name" value="DNA_mis_repair"/>
    <property type="match status" value="1"/>
</dbReference>
<dbReference type="InterPro" id="IPR038973">
    <property type="entry name" value="MutL/Mlh/Pms-like"/>
</dbReference>
<dbReference type="GO" id="GO:0006298">
    <property type="term" value="P:mismatch repair"/>
    <property type="evidence" value="ECO:0007669"/>
    <property type="project" value="UniProtKB-UniRule"/>
</dbReference>
<dbReference type="Gene3D" id="3.30.1540.20">
    <property type="entry name" value="MutL, C-terminal domain, dimerisation subdomain"/>
    <property type="match status" value="1"/>
</dbReference>
<dbReference type="InterPro" id="IPR014762">
    <property type="entry name" value="DNA_mismatch_repair_CS"/>
</dbReference>
<dbReference type="InterPro" id="IPR002099">
    <property type="entry name" value="MutL/Mlh/PMS"/>
</dbReference>
<dbReference type="GO" id="GO:0030983">
    <property type="term" value="F:mismatched DNA binding"/>
    <property type="evidence" value="ECO:0007669"/>
    <property type="project" value="InterPro"/>
</dbReference>
<comment type="similarity">
    <text evidence="1 4">Belongs to the DNA mismatch repair MutL/HexB family.</text>
</comment>
<feature type="domain" description="DNA mismatch repair protein S5" evidence="6">
    <location>
        <begin position="209"/>
        <end position="327"/>
    </location>
</feature>
<evidence type="ECO:0000256" key="1">
    <source>
        <dbReference type="ARBA" id="ARBA00006082"/>
    </source>
</evidence>
<dbReference type="GO" id="GO:0005524">
    <property type="term" value="F:ATP binding"/>
    <property type="evidence" value="ECO:0007669"/>
    <property type="project" value="InterPro"/>
</dbReference>
<comment type="caution">
    <text evidence="7">The sequence shown here is derived from an EMBL/GenBank/DDBJ whole genome shotgun (WGS) entry which is preliminary data.</text>
</comment>
<keyword evidence="3 4" id="KW-0234">DNA repair</keyword>
<dbReference type="Pfam" id="PF08676">
    <property type="entry name" value="MutL_C"/>
    <property type="match status" value="1"/>
</dbReference>
<dbReference type="PANTHER" id="PTHR10073">
    <property type="entry name" value="DNA MISMATCH REPAIR PROTEIN MLH, PMS, MUTL"/>
    <property type="match status" value="1"/>
</dbReference>
<dbReference type="FunFam" id="3.30.565.10:FF:000003">
    <property type="entry name" value="DNA mismatch repair endonuclease MutL"/>
    <property type="match status" value="1"/>
</dbReference>
<dbReference type="NCBIfam" id="TIGR00585">
    <property type="entry name" value="mutl"/>
    <property type="match status" value="1"/>
</dbReference>
<gene>
    <name evidence="4 7" type="primary">mutL</name>
    <name evidence="7" type="ORF">H8707_13555</name>
</gene>
<dbReference type="Proteomes" id="UP000601171">
    <property type="component" value="Unassembled WGS sequence"/>
</dbReference>
<sequence length="630" mass="71814">MGKIKILDNITIQKIAAGEVIERPSSVVKELIENSIDANARSIVVEIKNGGKTFIRVTDDGDGIDEEDLPLAFKRHSTSKLNKIDDLYNMMTLGFRGEALASISSVARLDVLTKTSKSAAGIHAQLEDGEIKSMEKVGSPKGTTIIVKDLFYNLPVRKKFLKSDTSESNSISDIVNKLALGNFKISFKFIKDNKVIINTIGNVNSKEIIYTILGKDIVKGLIPIEYRDENIELNGFISNNNLYRSNRSHQYLYINGRYITNYPIAATIEGQYRSAIPINRYPIFILYLKFNPEDLDVNIHPTKQEVKFVNNYDINGIIGNIIKKRLFDALSVGKFEISQKEKKKKEELQILSNLELNTHKNIIVKDFTTEDDDTGYMDESLDIFNDIDEEINAENSINLYKEDEINENEIQQKGYKAVDVKQSTVDDLIEDNKIDSILSDIIPIGIVFNTYIIAENKEKNKIIFIDQHAAHERVMYERYRNEYKNEKIYIQQLLTPEIIQLTNSEMNNLKENLSLFLSLGFELEEFGPNTIAIRGVPFIFGSPKINTLFMDILDNLDKDISDNYELNIEKIMKLACTSAIKGGDKISDLEINSLLKDLRKCENPYTCPHGRPTILEMTKKDLEKQFLRII</sequence>
<dbReference type="CDD" id="cd00782">
    <property type="entry name" value="MutL_Trans"/>
    <property type="match status" value="1"/>
</dbReference>
<dbReference type="Gene3D" id="3.30.1370.100">
    <property type="entry name" value="MutL, C-terminal domain, regulatory subdomain"/>
    <property type="match status" value="1"/>
</dbReference>
<evidence type="ECO:0000259" key="6">
    <source>
        <dbReference type="SMART" id="SM01340"/>
    </source>
</evidence>
<dbReference type="InterPro" id="IPR014721">
    <property type="entry name" value="Ribsml_uS5_D2-typ_fold_subgr"/>
</dbReference>
<dbReference type="EMBL" id="JACRTG010000032">
    <property type="protein sequence ID" value="MBC8589241.1"/>
    <property type="molecule type" value="Genomic_DNA"/>
</dbReference>
<dbReference type="GO" id="GO:0016887">
    <property type="term" value="F:ATP hydrolysis activity"/>
    <property type="evidence" value="ECO:0007669"/>
    <property type="project" value="InterPro"/>
</dbReference>
<dbReference type="CDD" id="cd16926">
    <property type="entry name" value="HATPase_MutL-MLH-PMS-like"/>
    <property type="match status" value="1"/>
</dbReference>
<dbReference type="Pfam" id="PF13589">
    <property type="entry name" value="HATPase_c_3"/>
    <property type="match status" value="1"/>
</dbReference>
<keyword evidence="7" id="KW-0378">Hydrolase</keyword>